<dbReference type="AlphaFoldDB" id="A0A146K962"/>
<feature type="transmembrane region" description="Helical" evidence="7">
    <location>
        <begin position="37"/>
        <end position="60"/>
    </location>
</feature>
<keyword evidence="4 7" id="KW-0812">Transmembrane</keyword>
<dbReference type="PRINTS" id="PR01130">
    <property type="entry name" value="DERENTRNSPRT"/>
</dbReference>
<reference evidence="8" key="1">
    <citation type="submission" date="2015-07" db="EMBL/GenBank/DDBJ databases">
        <title>Adaptation to a free-living lifestyle via gene acquisitions in the diplomonad Trepomonas sp. PC1.</title>
        <authorList>
            <person name="Xu F."/>
            <person name="Jerlstrom-Hultqvist J."/>
            <person name="Kolisko M."/>
            <person name="Simpson A.G.B."/>
            <person name="Roger A.J."/>
            <person name="Svard S.G."/>
            <person name="Andersson J.O."/>
        </authorList>
    </citation>
    <scope>NUCLEOTIDE SEQUENCE</scope>
    <source>
        <strain evidence="8">PC1</strain>
    </source>
</reference>
<feature type="transmembrane region" description="Helical" evidence="7">
    <location>
        <begin position="67"/>
        <end position="90"/>
    </location>
</feature>
<evidence type="ECO:0000256" key="4">
    <source>
        <dbReference type="ARBA" id="ARBA00022692"/>
    </source>
</evidence>
<evidence type="ECO:0000313" key="8">
    <source>
        <dbReference type="EMBL" id="JAP93343.1"/>
    </source>
</evidence>
<proteinExistence type="inferred from homology"/>
<feature type="transmembrane region" description="Helical" evidence="7">
    <location>
        <begin position="364"/>
        <end position="384"/>
    </location>
</feature>
<evidence type="ECO:0000256" key="6">
    <source>
        <dbReference type="ARBA" id="ARBA00023136"/>
    </source>
</evidence>
<sequence length="385" mass="43393">KTKLFWSFLLLGTTTLLPFNSIIIPVDFWIKYYEPYIMSAISLTDNIFNWVFSIVMLLVGRKFNQKAILYGALIVWVFSLISIPILNFISQTQLKTFLTFLLVGLCSMQNAFFFPTLLNLAGSQTHAIVTGQGLAGLFPQLILILLKTFNLGDLIFQSTLFFAVAVCVVGFSFIPARFVLKTLQQRNYVQINEILPQKSSKLFKKQIVSELTVFITLFVTMSSFPAVTVHINCIWLIKRQQPLSDWWNVGMMSTFILLDFVGRSVSVFLKRFFDMKTLLIIAFLRILLVIMFLLEAIPVFDCLTEDGKTYCSGEGPIIQSDFVAIMTLVVFALSNGLTFSLVMMKFDQNVDQADLQKVGVLQALTINTGLLCGGAVSMALEILFQ</sequence>
<feature type="transmembrane region" description="Helical" evidence="7">
    <location>
        <begin position="249"/>
        <end position="269"/>
    </location>
</feature>
<dbReference type="EMBL" id="GDID01003263">
    <property type="protein sequence ID" value="JAP93343.1"/>
    <property type="molecule type" value="Transcribed_RNA"/>
</dbReference>
<gene>
    <name evidence="8" type="ORF">TPC1_14416</name>
</gene>
<feature type="transmembrane region" description="Helical" evidence="7">
    <location>
        <begin position="158"/>
        <end position="180"/>
    </location>
</feature>
<evidence type="ECO:0000256" key="7">
    <source>
        <dbReference type="SAM" id="Phobius"/>
    </source>
</evidence>
<accession>A0A146K962</accession>
<dbReference type="Pfam" id="PF01733">
    <property type="entry name" value="Nucleoside_tran"/>
    <property type="match status" value="1"/>
</dbReference>
<name>A0A146K962_9EUKA</name>
<dbReference type="GO" id="GO:0005886">
    <property type="term" value="C:plasma membrane"/>
    <property type="evidence" value="ECO:0007669"/>
    <property type="project" value="TreeGrafter"/>
</dbReference>
<feature type="non-terminal residue" evidence="8">
    <location>
        <position position="1"/>
    </location>
</feature>
<feature type="transmembrane region" description="Helical" evidence="7">
    <location>
        <begin position="278"/>
        <end position="300"/>
    </location>
</feature>
<dbReference type="GO" id="GO:0005337">
    <property type="term" value="F:nucleoside transmembrane transporter activity"/>
    <property type="evidence" value="ECO:0007669"/>
    <property type="project" value="InterPro"/>
</dbReference>
<dbReference type="InterPro" id="IPR002259">
    <property type="entry name" value="Eqnu_transpt"/>
</dbReference>
<dbReference type="PANTHER" id="PTHR10332">
    <property type="entry name" value="EQUILIBRATIVE NUCLEOSIDE TRANSPORTER"/>
    <property type="match status" value="1"/>
</dbReference>
<dbReference type="InterPro" id="IPR036259">
    <property type="entry name" value="MFS_trans_sf"/>
</dbReference>
<keyword evidence="5 7" id="KW-1133">Transmembrane helix</keyword>
<comment type="similarity">
    <text evidence="2">Belongs to the SLC29A/ENT transporter (TC 2.A.57) family.</text>
</comment>
<dbReference type="PANTHER" id="PTHR10332:SF10">
    <property type="entry name" value="EQUILIBRATIVE NUCLEOSIDE TRANSPORTER 4"/>
    <property type="match status" value="1"/>
</dbReference>
<feature type="transmembrane region" description="Helical" evidence="7">
    <location>
        <begin position="322"/>
        <end position="343"/>
    </location>
</feature>
<dbReference type="SUPFAM" id="SSF103473">
    <property type="entry name" value="MFS general substrate transporter"/>
    <property type="match status" value="1"/>
</dbReference>
<feature type="transmembrane region" description="Helical" evidence="7">
    <location>
        <begin position="127"/>
        <end position="146"/>
    </location>
</feature>
<keyword evidence="6 7" id="KW-0472">Membrane</keyword>
<evidence type="ECO:0000256" key="5">
    <source>
        <dbReference type="ARBA" id="ARBA00022989"/>
    </source>
</evidence>
<organism evidence="8">
    <name type="scientific">Trepomonas sp. PC1</name>
    <dbReference type="NCBI Taxonomy" id="1076344"/>
    <lineage>
        <taxon>Eukaryota</taxon>
        <taxon>Metamonada</taxon>
        <taxon>Diplomonadida</taxon>
        <taxon>Hexamitidae</taxon>
        <taxon>Hexamitinae</taxon>
        <taxon>Trepomonas</taxon>
    </lineage>
</organism>
<feature type="transmembrane region" description="Helical" evidence="7">
    <location>
        <begin position="96"/>
        <end position="120"/>
    </location>
</feature>
<evidence type="ECO:0000256" key="2">
    <source>
        <dbReference type="ARBA" id="ARBA00007965"/>
    </source>
</evidence>
<keyword evidence="3" id="KW-0813">Transport</keyword>
<feature type="transmembrane region" description="Helical" evidence="7">
    <location>
        <begin position="211"/>
        <end position="237"/>
    </location>
</feature>
<evidence type="ECO:0000256" key="3">
    <source>
        <dbReference type="ARBA" id="ARBA00022448"/>
    </source>
</evidence>
<protein>
    <submittedName>
        <fullName evidence="8">Equilibrative nucleoside transporter family protein</fullName>
    </submittedName>
</protein>
<comment type="subcellular location">
    <subcellularLocation>
        <location evidence="1">Membrane</location>
        <topology evidence="1">Multi-pass membrane protein</topology>
    </subcellularLocation>
</comment>
<evidence type="ECO:0000256" key="1">
    <source>
        <dbReference type="ARBA" id="ARBA00004141"/>
    </source>
</evidence>